<dbReference type="EMBL" id="PDKN01000001">
    <property type="protein sequence ID" value="RXJ60903.1"/>
    <property type="molecule type" value="Genomic_DNA"/>
</dbReference>
<dbReference type="Pfam" id="PF09622">
    <property type="entry name" value="DUF2391"/>
    <property type="match status" value="1"/>
</dbReference>
<dbReference type="Proteomes" id="UP000290657">
    <property type="component" value="Unassembled WGS sequence"/>
</dbReference>
<dbReference type="AlphaFoldDB" id="A0A4Q0XUR4"/>
<evidence type="ECO:0008006" key="4">
    <source>
        <dbReference type="Google" id="ProtNLM"/>
    </source>
</evidence>
<evidence type="ECO:0000313" key="2">
    <source>
        <dbReference type="EMBL" id="RXJ60903.1"/>
    </source>
</evidence>
<dbReference type="InterPro" id="IPR024464">
    <property type="entry name" value="DUF2391"/>
</dbReference>
<evidence type="ECO:0000313" key="3">
    <source>
        <dbReference type="Proteomes" id="UP000290657"/>
    </source>
</evidence>
<keyword evidence="1" id="KW-0812">Transmembrane</keyword>
<keyword evidence="1" id="KW-1133">Transmembrane helix</keyword>
<name>A0A4Q0XUR4_9BACT</name>
<evidence type="ECO:0000256" key="1">
    <source>
        <dbReference type="SAM" id="Phobius"/>
    </source>
</evidence>
<gene>
    <name evidence="2" type="ORF">CRV04_02505</name>
</gene>
<feature type="transmembrane region" description="Helical" evidence="1">
    <location>
        <begin position="109"/>
        <end position="130"/>
    </location>
</feature>
<sequence length="133" mass="14989">MLKSLRFNLEDASQIIIGSFALAIPISFSEEAWSLSESLPFFNIFLLLLLSFCFLSFYAYQSVFQANIKYKQVAFIFRVFIAYLMACVVVALILLAINKLPLIDETMIAIKRVIIISMPASMGAIIVDGFDKE</sequence>
<dbReference type="RefSeq" id="WP_128995039.1">
    <property type="nucleotide sequence ID" value="NZ_PDKN01000001.1"/>
</dbReference>
<proteinExistence type="predicted"/>
<keyword evidence="1" id="KW-0472">Membrane</keyword>
<feature type="transmembrane region" description="Helical" evidence="1">
    <location>
        <begin position="75"/>
        <end position="97"/>
    </location>
</feature>
<protein>
    <recommendedName>
        <fullName evidence="4">DUF2391 family protein</fullName>
    </recommendedName>
</protein>
<organism evidence="2 3">
    <name type="scientific">Candidatus Marinarcus aquaticus</name>
    <dbReference type="NCBI Taxonomy" id="2044504"/>
    <lineage>
        <taxon>Bacteria</taxon>
        <taxon>Pseudomonadati</taxon>
        <taxon>Campylobacterota</taxon>
        <taxon>Epsilonproteobacteria</taxon>
        <taxon>Campylobacterales</taxon>
        <taxon>Arcobacteraceae</taxon>
        <taxon>Candidatus Marinarcus</taxon>
    </lineage>
</organism>
<comment type="caution">
    <text evidence="2">The sequence shown here is derived from an EMBL/GenBank/DDBJ whole genome shotgun (WGS) entry which is preliminary data.</text>
</comment>
<feature type="transmembrane region" description="Helical" evidence="1">
    <location>
        <begin position="12"/>
        <end position="29"/>
    </location>
</feature>
<keyword evidence="3" id="KW-1185">Reference proteome</keyword>
<reference evidence="2 3" key="1">
    <citation type="submission" date="2017-10" db="EMBL/GenBank/DDBJ databases">
        <title>Genomics of the genus Arcobacter.</title>
        <authorList>
            <person name="Perez-Cataluna A."/>
            <person name="Figueras M.J."/>
        </authorList>
    </citation>
    <scope>NUCLEOTIDE SEQUENCE [LARGE SCALE GENOMIC DNA]</scope>
    <source>
        <strain evidence="2 3">CECT 8987</strain>
    </source>
</reference>
<accession>A0A4Q0XUR4</accession>
<feature type="transmembrane region" description="Helical" evidence="1">
    <location>
        <begin position="41"/>
        <end position="63"/>
    </location>
</feature>
<dbReference type="OrthoDB" id="5349036at2"/>